<dbReference type="Gene3D" id="1.10.760.10">
    <property type="entry name" value="Cytochrome c-like domain"/>
    <property type="match status" value="2"/>
</dbReference>
<dbReference type="PRINTS" id="PR00604">
    <property type="entry name" value="CYTCHRMECIAB"/>
</dbReference>
<dbReference type="PANTHER" id="PTHR11961">
    <property type="entry name" value="CYTOCHROME C"/>
    <property type="match status" value="1"/>
</dbReference>
<keyword evidence="8" id="KW-0732">Signal</keyword>
<reference evidence="10 11" key="1">
    <citation type="submission" date="2016-10" db="EMBL/GenBank/DDBJ databases">
        <authorList>
            <person name="de Groot N.N."/>
        </authorList>
    </citation>
    <scope>NUCLEOTIDE SEQUENCE [LARGE SCALE GENOMIC DNA]</scope>
    <source>
        <strain evidence="10 11">DSM 26915</strain>
    </source>
</reference>
<feature type="chain" id="PRO_5009289178" evidence="8">
    <location>
        <begin position="21"/>
        <end position="399"/>
    </location>
</feature>
<accession>A0A1H5X911</accession>
<dbReference type="EMBL" id="FNUZ01000002">
    <property type="protein sequence ID" value="SEG08232.1"/>
    <property type="molecule type" value="Genomic_DNA"/>
</dbReference>
<dbReference type="Proteomes" id="UP000236752">
    <property type="component" value="Unassembled WGS sequence"/>
</dbReference>
<evidence type="ECO:0000259" key="9">
    <source>
        <dbReference type="PROSITE" id="PS51007"/>
    </source>
</evidence>
<keyword evidence="4" id="KW-0249">Electron transport</keyword>
<dbReference type="Pfam" id="PF00034">
    <property type="entry name" value="Cytochrom_C"/>
    <property type="match status" value="1"/>
</dbReference>
<dbReference type="PROSITE" id="PS51007">
    <property type="entry name" value="CYTC"/>
    <property type="match status" value="2"/>
</dbReference>
<sequence length="399" mass="42095">MSKFLNILAPAIGGAGAVMAMAYTLADQFIVDMPAPLREAVAVAPANAEEPKDATARVMAAKFSLGREATTDEVAAWDIDVRPDGQGLPPGSGDVMTGEELYVDNCAMCHGDFGEAVGRWPVLAGGQGTLTNDRPVKTIGSYWPYLSTVFDYVHRAMPFGNAQSLSDDDVYAITAYLLYLNDLVDDDFELSNENFTEVRMPNEENFYPDDRAEIELTAFTGDVCMENCKDAVDITGRAAVVDVTPDDAAARKRREEAAAAAEGTAAPTEVAAAETAPAAPAAPAADDAAGGDAELVAAGEKVFRKCKACHAVGEGASNKVGPHLNGLDGRTVGGVDGFKYSGTFTDAQANGMVWNDETLSAFLANPKTYMKGTKMSFAGLKKQDDIDAVIAYINAEGKE</sequence>
<dbReference type="GO" id="GO:0009055">
    <property type="term" value="F:electron transfer activity"/>
    <property type="evidence" value="ECO:0007669"/>
    <property type="project" value="InterPro"/>
</dbReference>
<keyword evidence="1" id="KW-0813">Transport</keyword>
<proteinExistence type="predicted"/>
<evidence type="ECO:0000256" key="7">
    <source>
        <dbReference type="SAM" id="MobiDB-lite"/>
    </source>
</evidence>
<name>A0A1H5X911_9RHOB</name>
<dbReference type="InterPro" id="IPR002327">
    <property type="entry name" value="Cyt_c_1A/1B"/>
</dbReference>
<evidence type="ECO:0000313" key="11">
    <source>
        <dbReference type="Proteomes" id="UP000236752"/>
    </source>
</evidence>
<evidence type="ECO:0000313" key="10">
    <source>
        <dbReference type="EMBL" id="SEG08232.1"/>
    </source>
</evidence>
<keyword evidence="5 6" id="KW-0408">Iron</keyword>
<feature type="region of interest" description="Disordered" evidence="7">
    <location>
        <begin position="252"/>
        <end position="287"/>
    </location>
</feature>
<feature type="compositionally biased region" description="Low complexity" evidence="7">
    <location>
        <begin position="258"/>
        <end position="287"/>
    </location>
</feature>
<dbReference type="InterPro" id="IPR036909">
    <property type="entry name" value="Cyt_c-like_dom_sf"/>
</dbReference>
<evidence type="ECO:0000256" key="8">
    <source>
        <dbReference type="SAM" id="SignalP"/>
    </source>
</evidence>
<feature type="signal peptide" evidence="8">
    <location>
        <begin position="1"/>
        <end position="20"/>
    </location>
</feature>
<evidence type="ECO:0000256" key="4">
    <source>
        <dbReference type="ARBA" id="ARBA00022982"/>
    </source>
</evidence>
<gene>
    <name evidence="10" type="ORF">SAMN04488045_1775</name>
</gene>
<dbReference type="SUPFAM" id="SSF46626">
    <property type="entry name" value="Cytochrome c"/>
    <property type="match status" value="2"/>
</dbReference>
<keyword evidence="11" id="KW-1185">Reference proteome</keyword>
<evidence type="ECO:0000256" key="2">
    <source>
        <dbReference type="ARBA" id="ARBA00022617"/>
    </source>
</evidence>
<dbReference type="InterPro" id="IPR009056">
    <property type="entry name" value="Cyt_c-like_dom"/>
</dbReference>
<feature type="domain" description="Cytochrome c" evidence="9">
    <location>
        <begin position="93"/>
        <end position="181"/>
    </location>
</feature>
<evidence type="ECO:0000256" key="1">
    <source>
        <dbReference type="ARBA" id="ARBA00022448"/>
    </source>
</evidence>
<evidence type="ECO:0000256" key="5">
    <source>
        <dbReference type="ARBA" id="ARBA00023004"/>
    </source>
</evidence>
<dbReference type="AlphaFoldDB" id="A0A1H5X911"/>
<organism evidence="10 11">
    <name type="scientific">Thalassococcus halodurans</name>
    <dbReference type="NCBI Taxonomy" id="373675"/>
    <lineage>
        <taxon>Bacteria</taxon>
        <taxon>Pseudomonadati</taxon>
        <taxon>Pseudomonadota</taxon>
        <taxon>Alphaproteobacteria</taxon>
        <taxon>Rhodobacterales</taxon>
        <taxon>Roseobacteraceae</taxon>
        <taxon>Thalassococcus</taxon>
    </lineage>
</organism>
<keyword evidence="3 6" id="KW-0479">Metal-binding</keyword>
<keyword evidence="2 6" id="KW-0349">Heme</keyword>
<evidence type="ECO:0000256" key="6">
    <source>
        <dbReference type="PROSITE-ProRule" id="PRU00433"/>
    </source>
</evidence>
<dbReference type="OrthoDB" id="9779283at2"/>
<protein>
    <submittedName>
        <fullName evidence="10">Sulfur dehydrogenase subunit SoxD</fullName>
    </submittedName>
</protein>
<evidence type="ECO:0000256" key="3">
    <source>
        <dbReference type="ARBA" id="ARBA00022723"/>
    </source>
</evidence>
<dbReference type="GO" id="GO:0020037">
    <property type="term" value="F:heme binding"/>
    <property type="evidence" value="ECO:0007669"/>
    <property type="project" value="InterPro"/>
</dbReference>
<dbReference type="GO" id="GO:0046872">
    <property type="term" value="F:metal ion binding"/>
    <property type="evidence" value="ECO:0007669"/>
    <property type="project" value="UniProtKB-KW"/>
</dbReference>
<dbReference type="RefSeq" id="WP_103910074.1">
    <property type="nucleotide sequence ID" value="NZ_FNUZ01000002.1"/>
</dbReference>
<feature type="domain" description="Cytochrome c" evidence="9">
    <location>
        <begin position="294"/>
        <end position="397"/>
    </location>
</feature>